<comment type="cofactor">
    <cofactor evidence="6">
        <name>Zn(2+)</name>
        <dbReference type="ChEBI" id="CHEBI:29105"/>
    </cofactor>
    <text evidence="6">Binds 1 zinc ion per subunit.</text>
</comment>
<dbReference type="GO" id="GO:0008270">
    <property type="term" value="F:zinc ion binding"/>
    <property type="evidence" value="ECO:0007669"/>
    <property type="project" value="UniProtKB-UniRule"/>
</dbReference>
<evidence type="ECO:0000313" key="7">
    <source>
        <dbReference type="EMBL" id="MBV7273540.1"/>
    </source>
</evidence>
<comment type="function">
    <text evidence="6">Catalyzes the ATP-dependent conversion of 7-carboxy-7-deazaguanine (CDG) to 7-cyano-7-deazaguanine (preQ(0)).</text>
</comment>
<dbReference type="CDD" id="cd01995">
    <property type="entry name" value="QueC-like"/>
    <property type="match status" value="1"/>
</dbReference>
<keyword evidence="8" id="KW-1185">Reference proteome</keyword>
<gene>
    <name evidence="6 7" type="primary">queC</name>
    <name evidence="7" type="ORF">I6U48_11530</name>
</gene>
<feature type="binding site" evidence="6">
    <location>
        <position position="198"/>
    </location>
    <ligand>
        <name>Zn(2+)</name>
        <dbReference type="ChEBI" id="CHEBI:29105"/>
    </ligand>
</feature>
<keyword evidence="1 6" id="KW-0436">Ligase</keyword>
<evidence type="ECO:0000256" key="5">
    <source>
        <dbReference type="ARBA" id="ARBA00022840"/>
    </source>
</evidence>
<sequence length="227" mass="25102">MKKAVVLLSGGLDSSTVVYLAKKEGYEVYAISFDYGQRHDKELNCAKNIAEKAGVKEHIVVTTNMNAWGGSALTDKNIEVPEGKEESKEIPVTYVPARNMIFLSYAASYAEVVGAQDIFIGVSEVDYSGYVDCREEFINAMENAINNGTVCAVEQGRKIKIHAPFLHMTKSQEIKLGKELGVDYGLTWSCYKGEELACGVCDSCMLRLKAFKEAGYEDPVKYAKNNY</sequence>
<dbReference type="Proteomes" id="UP000694308">
    <property type="component" value="Unassembled WGS sequence"/>
</dbReference>
<dbReference type="RefSeq" id="WP_218320610.1">
    <property type="nucleotide sequence ID" value="NZ_JAEEGC010000049.1"/>
</dbReference>
<keyword evidence="4 6" id="KW-0862">Zinc</keyword>
<feature type="binding site" evidence="6">
    <location>
        <position position="204"/>
    </location>
    <ligand>
        <name>Zn(2+)</name>
        <dbReference type="ChEBI" id="CHEBI:29105"/>
    </ligand>
</feature>
<keyword evidence="3 6" id="KW-0547">Nucleotide-binding</keyword>
<comment type="pathway">
    <text evidence="6">Purine metabolism; 7-cyano-7-deazaguanine biosynthesis.</text>
</comment>
<dbReference type="PIRSF" id="PIRSF006293">
    <property type="entry name" value="ExsB"/>
    <property type="match status" value="1"/>
</dbReference>
<comment type="subunit">
    <text evidence="6">Homodimer.</text>
</comment>
<comment type="catalytic activity">
    <reaction evidence="6">
        <text>7-carboxy-7-carbaguanine + NH4(+) + 2 ATP = 7-cyano-7-carbaguanine + 2 AMP + 2 diphosphate + 2 H(+)</text>
        <dbReference type="Rhea" id="RHEA:27982"/>
        <dbReference type="ChEBI" id="CHEBI:15378"/>
        <dbReference type="ChEBI" id="CHEBI:28938"/>
        <dbReference type="ChEBI" id="CHEBI:30616"/>
        <dbReference type="ChEBI" id="CHEBI:33019"/>
        <dbReference type="ChEBI" id="CHEBI:45075"/>
        <dbReference type="ChEBI" id="CHEBI:61036"/>
        <dbReference type="ChEBI" id="CHEBI:456215"/>
        <dbReference type="EC" id="6.3.4.20"/>
    </reaction>
</comment>
<evidence type="ECO:0000256" key="3">
    <source>
        <dbReference type="ARBA" id="ARBA00022741"/>
    </source>
</evidence>
<dbReference type="GO" id="GO:0008616">
    <property type="term" value="P:tRNA queuosine(34) biosynthetic process"/>
    <property type="evidence" value="ECO:0007669"/>
    <property type="project" value="UniProtKB-UniRule"/>
</dbReference>
<protein>
    <recommendedName>
        <fullName evidence="6">7-cyano-7-deazaguanine synthase</fullName>
        <ecNumber evidence="6">6.3.4.20</ecNumber>
    </recommendedName>
    <alternativeName>
        <fullName evidence="6">7-cyano-7-carbaguanine synthase</fullName>
    </alternativeName>
    <alternativeName>
        <fullName evidence="6">PreQ(0) synthase</fullName>
    </alternativeName>
    <alternativeName>
        <fullName evidence="6">Queuosine biosynthesis protein QueC</fullName>
    </alternativeName>
</protein>
<dbReference type="PANTHER" id="PTHR42914:SF1">
    <property type="entry name" value="7-CYANO-7-DEAZAGUANINE SYNTHASE"/>
    <property type="match status" value="1"/>
</dbReference>
<dbReference type="PANTHER" id="PTHR42914">
    <property type="entry name" value="7-CYANO-7-DEAZAGUANINE SYNTHASE"/>
    <property type="match status" value="1"/>
</dbReference>
<dbReference type="EC" id="6.3.4.20" evidence="6"/>
<proteinExistence type="inferred from homology"/>
<feature type="binding site" evidence="6">
    <location>
        <begin position="8"/>
        <end position="18"/>
    </location>
    <ligand>
        <name>ATP</name>
        <dbReference type="ChEBI" id="CHEBI:30616"/>
    </ligand>
</feature>
<dbReference type="EMBL" id="JAEEGC010000049">
    <property type="protein sequence ID" value="MBV7273540.1"/>
    <property type="molecule type" value="Genomic_DNA"/>
</dbReference>
<dbReference type="GO" id="GO:0005524">
    <property type="term" value="F:ATP binding"/>
    <property type="evidence" value="ECO:0007669"/>
    <property type="project" value="UniProtKB-UniRule"/>
</dbReference>
<dbReference type="AlphaFoldDB" id="A0A949TJP0"/>
<organism evidence="7 8">
    <name type="scientific">Clostridium thailandense</name>
    <dbReference type="NCBI Taxonomy" id="2794346"/>
    <lineage>
        <taxon>Bacteria</taxon>
        <taxon>Bacillati</taxon>
        <taxon>Bacillota</taxon>
        <taxon>Clostridia</taxon>
        <taxon>Eubacteriales</taxon>
        <taxon>Clostridiaceae</taxon>
        <taxon>Clostridium</taxon>
    </lineage>
</organism>
<dbReference type="InterPro" id="IPR018317">
    <property type="entry name" value="QueC"/>
</dbReference>
<accession>A0A949TJP0</accession>
<dbReference type="Pfam" id="PF06508">
    <property type="entry name" value="QueC"/>
    <property type="match status" value="1"/>
</dbReference>
<dbReference type="GO" id="GO:0016879">
    <property type="term" value="F:ligase activity, forming carbon-nitrogen bonds"/>
    <property type="evidence" value="ECO:0007669"/>
    <property type="project" value="UniProtKB-UniRule"/>
</dbReference>
<evidence type="ECO:0000256" key="4">
    <source>
        <dbReference type="ARBA" id="ARBA00022833"/>
    </source>
</evidence>
<evidence type="ECO:0000256" key="2">
    <source>
        <dbReference type="ARBA" id="ARBA00022723"/>
    </source>
</evidence>
<keyword evidence="6" id="KW-0671">Queuosine biosynthesis</keyword>
<feature type="binding site" evidence="6">
    <location>
        <position position="201"/>
    </location>
    <ligand>
        <name>Zn(2+)</name>
        <dbReference type="ChEBI" id="CHEBI:29105"/>
    </ligand>
</feature>
<keyword evidence="5 6" id="KW-0067">ATP-binding</keyword>
<name>A0A949TJP0_9CLOT</name>
<feature type="binding site" evidence="6">
    <location>
        <position position="190"/>
    </location>
    <ligand>
        <name>Zn(2+)</name>
        <dbReference type="ChEBI" id="CHEBI:29105"/>
    </ligand>
</feature>
<comment type="similarity">
    <text evidence="6">Belongs to the QueC family.</text>
</comment>
<dbReference type="NCBIfam" id="TIGR00364">
    <property type="entry name" value="7-cyano-7-deazaguanine synthase QueC"/>
    <property type="match status" value="1"/>
</dbReference>
<evidence type="ECO:0000313" key="8">
    <source>
        <dbReference type="Proteomes" id="UP000694308"/>
    </source>
</evidence>
<evidence type="ECO:0000256" key="6">
    <source>
        <dbReference type="HAMAP-Rule" id="MF_01633"/>
    </source>
</evidence>
<evidence type="ECO:0000256" key="1">
    <source>
        <dbReference type="ARBA" id="ARBA00022598"/>
    </source>
</evidence>
<dbReference type="HAMAP" id="MF_01633">
    <property type="entry name" value="QueC"/>
    <property type="match status" value="1"/>
</dbReference>
<keyword evidence="2 6" id="KW-0479">Metal-binding</keyword>
<reference evidence="7" key="1">
    <citation type="submission" date="2020-12" db="EMBL/GenBank/DDBJ databases">
        <title>Clostridium thailandense sp. nov., a novel acetogenic bacterium isolated from peat land soil in Thailand.</title>
        <authorList>
            <person name="Chaikitkaew S."/>
            <person name="Birkeland N.K."/>
        </authorList>
    </citation>
    <scope>NUCLEOTIDE SEQUENCE</scope>
    <source>
        <strain evidence="7">PL3</strain>
    </source>
</reference>
<comment type="caution">
    <text evidence="7">The sequence shown here is derived from an EMBL/GenBank/DDBJ whole genome shotgun (WGS) entry which is preliminary data.</text>
</comment>